<dbReference type="RefSeq" id="WP_139204328.1">
    <property type="nucleotide sequence ID" value="NZ_FNYQ01000060.1"/>
</dbReference>
<reference evidence="4 5" key="1">
    <citation type="submission" date="2016-10" db="EMBL/GenBank/DDBJ databases">
        <authorList>
            <person name="de Groot N.N."/>
        </authorList>
    </citation>
    <scope>NUCLEOTIDE SEQUENCE [LARGE SCALE GENOMIC DNA]</scope>
    <source>
        <strain evidence="4 5">DSM 373</strain>
    </source>
</reference>
<dbReference type="Gene3D" id="2.40.160.10">
    <property type="entry name" value="Porin"/>
    <property type="match status" value="1"/>
</dbReference>
<dbReference type="InterPro" id="IPR005318">
    <property type="entry name" value="OM_porin_bac"/>
</dbReference>
<dbReference type="InterPro" id="IPR023614">
    <property type="entry name" value="Porin_dom_sf"/>
</dbReference>
<dbReference type="PANTHER" id="PTHR34596">
    <property type="entry name" value="CHITOPORIN"/>
    <property type="match status" value="1"/>
</dbReference>
<proteinExistence type="inferred from homology"/>
<dbReference type="GO" id="GO:0016020">
    <property type="term" value="C:membrane"/>
    <property type="evidence" value="ECO:0007669"/>
    <property type="project" value="InterPro"/>
</dbReference>
<evidence type="ECO:0000256" key="2">
    <source>
        <dbReference type="ARBA" id="ARBA00022448"/>
    </source>
</evidence>
<dbReference type="OrthoDB" id="7025952at2"/>
<keyword evidence="3" id="KW-0732">Signal</keyword>
<evidence type="ECO:0000313" key="4">
    <source>
        <dbReference type="EMBL" id="SEJ21016.1"/>
    </source>
</evidence>
<dbReference type="GO" id="GO:0015288">
    <property type="term" value="F:porin activity"/>
    <property type="evidence" value="ECO:0007669"/>
    <property type="project" value="TreeGrafter"/>
</dbReference>
<dbReference type="Proteomes" id="UP000199250">
    <property type="component" value="Unassembled WGS sequence"/>
</dbReference>
<dbReference type="EMBL" id="FNYQ01000060">
    <property type="protein sequence ID" value="SEJ21016.1"/>
    <property type="molecule type" value="Genomic_DNA"/>
</dbReference>
<organism evidence="4 5">
    <name type="scientific">Azotobacter beijerinckii</name>
    <dbReference type="NCBI Taxonomy" id="170623"/>
    <lineage>
        <taxon>Bacteria</taxon>
        <taxon>Pseudomonadati</taxon>
        <taxon>Pseudomonadota</taxon>
        <taxon>Gammaproteobacteria</taxon>
        <taxon>Pseudomonadales</taxon>
        <taxon>Pseudomonadaceae</taxon>
        <taxon>Azotobacter</taxon>
    </lineage>
</organism>
<keyword evidence="2" id="KW-0813">Transport</keyword>
<comment type="similarity">
    <text evidence="1">Belongs to the outer membrane porin (Opr) (TC 1.B.25) family.</text>
</comment>
<sequence>EKFARAGEQTWVGSYSYNFAAIGIPGLSTSLLYFSGDGINAKGQDQEEWERDFRVDYAVPSGPLKGVGVSWRNATSRGDFRERDDNRLYLTYSLPLL</sequence>
<gene>
    <name evidence="4" type="ORF">SAMN04244572_03131</name>
</gene>
<dbReference type="Pfam" id="PF03573">
    <property type="entry name" value="OprD"/>
    <property type="match status" value="1"/>
</dbReference>
<protein>
    <submittedName>
        <fullName evidence="4">Outer membrane porin, OprD family</fullName>
    </submittedName>
</protein>
<feature type="non-terminal residue" evidence="4">
    <location>
        <position position="1"/>
    </location>
</feature>
<dbReference type="PANTHER" id="PTHR34596:SF2">
    <property type="entry name" value="CHITOPORIN"/>
    <property type="match status" value="1"/>
</dbReference>
<evidence type="ECO:0000313" key="5">
    <source>
        <dbReference type="Proteomes" id="UP000199250"/>
    </source>
</evidence>
<accession>A0A1H6WYR5</accession>
<name>A0A1H6WYR5_9GAMM</name>
<evidence type="ECO:0000256" key="1">
    <source>
        <dbReference type="ARBA" id="ARBA00009075"/>
    </source>
</evidence>
<evidence type="ECO:0000256" key="3">
    <source>
        <dbReference type="ARBA" id="ARBA00022729"/>
    </source>
</evidence>
<dbReference type="AlphaFoldDB" id="A0A1H6WYR5"/>